<dbReference type="SUPFAM" id="SSF56112">
    <property type="entry name" value="Protein kinase-like (PK-like)"/>
    <property type="match status" value="1"/>
</dbReference>
<evidence type="ECO:0000259" key="1">
    <source>
        <dbReference type="Pfam" id="PF07714"/>
    </source>
</evidence>
<organism evidence="2 3">
    <name type="scientific">Rhizophagus clarus</name>
    <dbReference type="NCBI Taxonomy" id="94130"/>
    <lineage>
        <taxon>Eukaryota</taxon>
        <taxon>Fungi</taxon>
        <taxon>Fungi incertae sedis</taxon>
        <taxon>Mucoromycota</taxon>
        <taxon>Glomeromycotina</taxon>
        <taxon>Glomeromycetes</taxon>
        <taxon>Glomerales</taxon>
        <taxon>Glomeraceae</taxon>
        <taxon>Rhizophagus</taxon>
    </lineage>
</organism>
<sequence length="181" mass="20969">MLTSVIIANTPHDVNYAKTVCDESLSRALSNSEIHEIDRAFQHDKTVDDFQKLIYCEAIAKEVSCIFVVRTIKKPDEIAEYKWPAVDVIHHNKDIGKKLIDKFNPDRWLFEEVIAGKETTFKSDIYSIAMLMWVISSGQPPFIKYEHNYDLAMNIINGMRPKLVPRTPLEYKNLVKKIQKN</sequence>
<dbReference type="GO" id="GO:0004497">
    <property type="term" value="F:monooxygenase activity"/>
    <property type="evidence" value="ECO:0007669"/>
    <property type="project" value="InterPro"/>
</dbReference>
<dbReference type="InterPro" id="IPR036396">
    <property type="entry name" value="Cyt_P450_sf"/>
</dbReference>
<dbReference type="Gene3D" id="1.10.510.10">
    <property type="entry name" value="Transferase(Phosphotransferase) domain 1"/>
    <property type="match status" value="1"/>
</dbReference>
<dbReference type="AlphaFoldDB" id="A0A2Z6QS97"/>
<reference evidence="2 3" key="1">
    <citation type="submission" date="2017-11" db="EMBL/GenBank/DDBJ databases">
        <title>The genome of Rhizophagus clarus HR1 reveals common genetic basis of auxotrophy among arbuscular mycorrhizal fungi.</title>
        <authorList>
            <person name="Kobayashi Y."/>
        </authorList>
    </citation>
    <scope>NUCLEOTIDE SEQUENCE [LARGE SCALE GENOMIC DNA]</scope>
    <source>
        <strain evidence="2 3">HR1</strain>
    </source>
</reference>
<accession>A0A2Z6QS97</accession>
<dbReference type="EMBL" id="BEXD01000001">
    <property type="protein sequence ID" value="GBB83166.1"/>
    <property type="molecule type" value="Genomic_DNA"/>
</dbReference>
<dbReference type="GO" id="GO:0020037">
    <property type="term" value="F:heme binding"/>
    <property type="evidence" value="ECO:0007669"/>
    <property type="project" value="InterPro"/>
</dbReference>
<dbReference type="GO" id="GO:0005506">
    <property type="term" value="F:iron ion binding"/>
    <property type="evidence" value="ECO:0007669"/>
    <property type="project" value="InterPro"/>
</dbReference>
<protein>
    <recommendedName>
        <fullName evidence="1">Serine-threonine/tyrosine-protein kinase catalytic domain-containing protein</fullName>
    </recommendedName>
</protein>
<dbReference type="Pfam" id="PF07714">
    <property type="entry name" value="PK_Tyr_Ser-Thr"/>
    <property type="match status" value="1"/>
</dbReference>
<evidence type="ECO:0000313" key="2">
    <source>
        <dbReference type="EMBL" id="GBB83166.1"/>
    </source>
</evidence>
<dbReference type="SUPFAM" id="SSF48264">
    <property type="entry name" value="Cytochrome P450"/>
    <property type="match status" value="1"/>
</dbReference>
<comment type="caution">
    <text evidence="2">The sequence shown here is derived from an EMBL/GenBank/DDBJ whole genome shotgun (WGS) entry which is preliminary data.</text>
</comment>
<dbReference type="InterPro" id="IPR011009">
    <property type="entry name" value="Kinase-like_dom_sf"/>
</dbReference>
<evidence type="ECO:0000313" key="3">
    <source>
        <dbReference type="Proteomes" id="UP000247702"/>
    </source>
</evidence>
<feature type="domain" description="Serine-threonine/tyrosine-protein kinase catalytic" evidence="1">
    <location>
        <begin position="101"/>
        <end position="177"/>
    </location>
</feature>
<gene>
    <name evidence="2" type="ORF">RclHR1_00010048</name>
</gene>
<dbReference type="GO" id="GO:0016705">
    <property type="term" value="F:oxidoreductase activity, acting on paired donors, with incorporation or reduction of molecular oxygen"/>
    <property type="evidence" value="ECO:0007669"/>
    <property type="project" value="InterPro"/>
</dbReference>
<dbReference type="InterPro" id="IPR001245">
    <property type="entry name" value="Ser-Thr/Tyr_kinase_cat_dom"/>
</dbReference>
<name>A0A2Z6QS97_9GLOM</name>
<dbReference type="Proteomes" id="UP000247702">
    <property type="component" value="Unassembled WGS sequence"/>
</dbReference>
<proteinExistence type="predicted"/>
<dbReference type="GO" id="GO:0004672">
    <property type="term" value="F:protein kinase activity"/>
    <property type="evidence" value="ECO:0007669"/>
    <property type="project" value="InterPro"/>
</dbReference>
<keyword evidence="3" id="KW-1185">Reference proteome</keyword>